<organism evidence="1">
    <name type="scientific">Pithovirus LCPAC101</name>
    <dbReference type="NCBI Taxonomy" id="2506586"/>
    <lineage>
        <taxon>Viruses</taxon>
        <taxon>Pithoviruses</taxon>
    </lineage>
</organism>
<dbReference type="EMBL" id="MK500454">
    <property type="protein sequence ID" value="QBK90015.1"/>
    <property type="molecule type" value="Genomic_DNA"/>
</dbReference>
<name>A0A481Z3B7_9VIRU</name>
<accession>A0A481Z3B7</accession>
<protein>
    <submittedName>
        <fullName evidence="1">Holliday junction resolvase</fullName>
    </submittedName>
</protein>
<reference evidence="1" key="1">
    <citation type="journal article" date="2019" name="MBio">
        <title>Virus Genomes from Deep Sea Sediments Expand the Ocean Megavirome and Support Independent Origins of Viral Gigantism.</title>
        <authorList>
            <person name="Backstrom D."/>
            <person name="Yutin N."/>
            <person name="Jorgensen S.L."/>
            <person name="Dharamshi J."/>
            <person name="Homa F."/>
            <person name="Zaremba-Niedwiedzka K."/>
            <person name="Spang A."/>
            <person name="Wolf Y.I."/>
            <person name="Koonin E.V."/>
            <person name="Ettema T.J."/>
        </authorList>
    </citation>
    <scope>NUCLEOTIDE SEQUENCE</scope>
</reference>
<sequence>MFAQKPSKSQAPDKTLYTIHNIIDHSKCNREWVNNENYRGDYLVVSIDPGEVNLAIRVEKRSYDASNVETLSFNKYNLHGYGSDELLFFYIKSLSHYIPDIDKNKLNELYINIKSELFYMYGENYGRRSKVYNWNNILSEFDMDNLTCFNIPNLISPMITSLDNIDLNNINNMDDVKINIIKLLCIRYHTHKYQLQKKEYKDISSICKYIERTINNNLKNKGLNIKQIRDINKSLDEVFDRKDNRSLTSISCIYDTMTDILDHHMKYFMKCHMIIIERQREVNYKMIRCSQHIITYFLIKLRYVDTHPIIYEVSSKLKSKMLDAPPNLTPSQVKKWSVELGQLILQYRGDNKSLDMIEKASKAKKDDYCDVVVQIEALFKYIGLPTSFDKMNVKSESSFSLSADIPSSDSGGTIEKMSIDLND</sequence>
<proteinExistence type="predicted"/>
<evidence type="ECO:0000313" key="1">
    <source>
        <dbReference type="EMBL" id="QBK90015.1"/>
    </source>
</evidence>
<gene>
    <name evidence="1" type="ORF">LCPAC101_03000</name>
</gene>